<dbReference type="GO" id="GO:0036297">
    <property type="term" value="P:interstrand cross-link repair"/>
    <property type="evidence" value="ECO:0007669"/>
    <property type="project" value="InterPro"/>
</dbReference>
<dbReference type="GO" id="GO:0043240">
    <property type="term" value="C:Fanconi anaemia nuclear complex"/>
    <property type="evidence" value="ECO:0007669"/>
    <property type="project" value="InterPro"/>
</dbReference>
<dbReference type="GO" id="GO:0006289">
    <property type="term" value="P:nucleotide-excision repair"/>
    <property type="evidence" value="ECO:0007669"/>
    <property type="project" value="TreeGrafter"/>
</dbReference>
<dbReference type="PRINTS" id="PR00494">
    <property type="entry name" value="FANCONICGENE"/>
</dbReference>
<protein>
    <recommendedName>
        <fullName evidence="3">Fanconi anemia complementation group C</fullName>
    </recommendedName>
</protein>
<evidence type="ECO:0008006" key="3">
    <source>
        <dbReference type="Google" id="ProtNLM"/>
    </source>
</evidence>
<comment type="caution">
    <text evidence="1">The sequence shown here is derived from an EMBL/GenBank/DDBJ whole genome shotgun (WGS) entry which is preliminary data.</text>
</comment>
<name>A0AAW0PZ21_9GOBI</name>
<gene>
    <name evidence="1" type="ORF">WMY93_005175</name>
</gene>
<dbReference type="PANTHER" id="PTHR16798">
    <property type="entry name" value="FANCONI ANEMIA GROUP C PROTEIN FANCC"/>
    <property type="match status" value="1"/>
</dbReference>
<dbReference type="PANTHER" id="PTHR16798:SF0">
    <property type="entry name" value="FANCONI ANEMIA GROUP C PROTEIN"/>
    <property type="match status" value="1"/>
</dbReference>
<dbReference type="InterPro" id="IPR000686">
    <property type="entry name" value="FANCC"/>
</dbReference>
<evidence type="ECO:0000313" key="1">
    <source>
        <dbReference type="EMBL" id="KAK7934279.1"/>
    </source>
</evidence>
<proteinExistence type="predicted"/>
<dbReference type="GO" id="GO:0034599">
    <property type="term" value="P:cellular response to oxidative stress"/>
    <property type="evidence" value="ECO:0007669"/>
    <property type="project" value="TreeGrafter"/>
</dbReference>
<organism evidence="1 2">
    <name type="scientific">Mugilogobius chulae</name>
    <name type="common">yellowstripe goby</name>
    <dbReference type="NCBI Taxonomy" id="88201"/>
    <lineage>
        <taxon>Eukaryota</taxon>
        <taxon>Metazoa</taxon>
        <taxon>Chordata</taxon>
        <taxon>Craniata</taxon>
        <taxon>Vertebrata</taxon>
        <taxon>Euteleostomi</taxon>
        <taxon>Actinopterygii</taxon>
        <taxon>Neopterygii</taxon>
        <taxon>Teleostei</taxon>
        <taxon>Neoteleostei</taxon>
        <taxon>Acanthomorphata</taxon>
        <taxon>Gobiaria</taxon>
        <taxon>Gobiiformes</taxon>
        <taxon>Gobioidei</taxon>
        <taxon>Gobiidae</taxon>
        <taxon>Gobionellinae</taxon>
        <taxon>Mugilogobius</taxon>
    </lineage>
</organism>
<sequence length="549" mass="61606">MSDTVSLQTPDLSEAAVTVQELQRWLDTVKTWDQTDNMETHKDICRHLRTLRDFLHKLQAYINCVKNTTEVMRKLPLLGQFLGRACWVPHITADATSRALLFHCLWGMYSEEPENALEAKANQWVRKILCQLTTDEEDTAQTLMKHLGVPPAEYHLRVLRKTLARLEEHAEKTCTITCDLNRSCPCDDVQATSEACIPLVTCPEAASLIGALLQRPFTSVKAPLSEDFIHAVDCAYSCKLLLLEEPAVISLWWHSVSSLEEATLTLMEQPKACAQHCSMFLVVNDIFRCALKQMEGNYSLKHLIKTFTSCLYRELSMQEQRSVPLKAYFPQAPACVLLPLLTQPSEMPEEAWRNHLNWLSGSLRRLVEEEEDRDGANGAVSLVFEAWFLLIGCSHWVDVALQLLASSKPTDCDPLLWLLTFYHHPTNRGHHRDQLLVVVREAWLHVHCLFTAVGAPPPGDRYHILAALLSPQPQLPSPAPLSILQLLVSFAVFSPLPLSGSTEILLTVVERSGLTDEAACVLSSLEIRLSAHGLLPRITALRQALAPNT</sequence>
<dbReference type="EMBL" id="JBBPFD010000003">
    <property type="protein sequence ID" value="KAK7934279.1"/>
    <property type="molecule type" value="Genomic_DNA"/>
</dbReference>
<dbReference type="Proteomes" id="UP001460270">
    <property type="component" value="Unassembled WGS sequence"/>
</dbReference>
<dbReference type="Pfam" id="PF02106">
    <property type="entry name" value="Fanconi_C"/>
    <property type="match status" value="2"/>
</dbReference>
<dbReference type="AlphaFoldDB" id="A0AAW0PZ21"/>
<accession>A0AAW0PZ21</accession>
<evidence type="ECO:0000313" key="2">
    <source>
        <dbReference type="Proteomes" id="UP001460270"/>
    </source>
</evidence>
<keyword evidence="2" id="KW-1185">Reference proteome</keyword>
<reference evidence="2" key="1">
    <citation type="submission" date="2024-04" db="EMBL/GenBank/DDBJ databases">
        <title>Salinicola lusitanus LLJ914,a marine bacterium isolated from the Okinawa Trough.</title>
        <authorList>
            <person name="Li J."/>
        </authorList>
    </citation>
    <scope>NUCLEOTIDE SEQUENCE [LARGE SCALE GENOMIC DNA]</scope>
</reference>